<organism evidence="2 3">
    <name type="scientific">Cercospora beticola</name>
    <name type="common">Sugarbeet leaf spot fungus</name>
    <dbReference type="NCBI Taxonomy" id="122368"/>
    <lineage>
        <taxon>Eukaryota</taxon>
        <taxon>Fungi</taxon>
        <taxon>Dikarya</taxon>
        <taxon>Ascomycota</taxon>
        <taxon>Pezizomycotina</taxon>
        <taxon>Dothideomycetes</taxon>
        <taxon>Dothideomycetidae</taxon>
        <taxon>Mycosphaerellales</taxon>
        <taxon>Mycosphaerellaceae</taxon>
        <taxon>Cercospora</taxon>
    </lineage>
</organism>
<gene>
    <name evidence="2" type="ORF">RHO25_013178</name>
</gene>
<dbReference type="Proteomes" id="UP001302367">
    <property type="component" value="Chromosome 10"/>
</dbReference>
<dbReference type="EMBL" id="CP134193">
    <property type="protein sequence ID" value="WPB08512.1"/>
    <property type="molecule type" value="Genomic_DNA"/>
</dbReference>
<feature type="compositionally biased region" description="Basic and acidic residues" evidence="1">
    <location>
        <begin position="130"/>
        <end position="141"/>
    </location>
</feature>
<keyword evidence="3" id="KW-1185">Reference proteome</keyword>
<evidence type="ECO:0000313" key="2">
    <source>
        <dbReference type="EMBL" id="WPB08512.1"/>
    </source>
</evidence>
<accession>A0ABZ0P9D0</accession>
<dbReference type="GeneID" id="35431758"/>
<evidence type="ECO:0000313" key="3">
    <source>
        <dbReference type="Proteomes" id="UP001302367"/>
    </source>
</evidence>
<feature type="region of interest" description="Disordered" evidence="1">
    <location>
        <begin position="130"/>
        <end position="159"/>
    </location>
</feature>
<reference evidence="2 3" key="1">
    <citation type="submission" date="2023-09" db="EMBL/GenBank/DDBJ databases">
        <title>Complete-Gapless Cercospora beticola genome.</title>
        <authorList>
            <person name="Wyatt N.A."/>
            <person name="Spanner R.E."/>
            <person name="Bolton M.D."/>
        </authorList>
    </citation>
    <scope>NUCLEOTIDE SEQUENCE [LARGE SCALE GENOMIC DNA]</scope>
    <source>
        <strain evidence="2">Cb09-40</strain>
    </source>
</reference>
<proteinExistence type="predicted"/>
<evidence type="ECO:0000256" key="1">
    <source>
        <dbReference type="SAM" id="MobiDB-lite"/>
    </source>
</evidence>
<sequence length="201" mass="22388">MISTEIFMAFASGALSMPVLDTPPPKPSPAAPTANSSHTSFAGLKYRATRIKHFAMHVSAAIVTAFDAADRHLDRAITFLRHMAQLTIDSVLVPLKHAVWRSLTSTTEVIGKWTIDMSTKGNHFQVVEQVRRDHQDKRDDATGQGEMSSPSVEDKHWQAEKNHKVCAPPMGRLGMRNHIAQKDFVLTMLKKGFMERPQTNS</sequence>
<protein>
    <submittedName>
        <fullName evidence="2">Uncharacterized protein</fullName>
    </submittedName>
</protein>
<name>A0ABZ0P9D0_CERBT</name>
<dbReference type="RefSeq" id="XP_023449546.2">
    <property type="nucleotide sequence ID" value="XM_023600702.2"/>
</dbReference>